<feature type="transmembrane region" description="Helical" evidence="2">
    <location>
        <begin position="525"/>
        <end position="545"/>
    </location>
</feature>
<keyword evidence="2" id="KW-0812">Transmembrane</keyword>
<reference evidence="3" key="1">
    <citation type="submission" date="2021-01" db="EMBL/GenBank/DDBJ databases">
        <authorList>
            <person name="Corre E."/>
            <person name="Pelletier E."/>
            <person name="Niang G."/>
            <person name="Scheremetjew M."/>
            <person name="Finn R."/>
            <person name="Kale V."/>
            <person name="Holt S."/>
            <person name="Cochrane G."/>
            <person name="Meng A."/>
            <person name="Brown T."/>
            <person name="Cohen L."/>
        </authorList>
    </citation>
    <scope>NUCLEOTIDE SEQUENCE</scope>
    <source>
        <strain evidence="3">NY070348D</strain>
    </source>
</reference>
<dbReference type="EMBL" id="HBHK01017075">
    <property type="protein sequence ID" value="CAD9690731.1"/>
    <property type="molecule type" value="Transcribed_RNA"/>
</dbReference>
<name>A0A7S2WIW1_9STRA</name>
<accession>A0A7S2WIW1</accession>
<gene>
    <name evidence="3" type="ORF">QSP1433_LOCUS10729</name>
</gene>
<feature type="compositionally biased region" description="Polar residues" evidence="1">
    <location>
        <begin position="865"/>
        <end position="879"/>
    </location>
</feature>
<evidence type="ECO:0000256" key="2">
    <source>
        <dbReference type="SAM" id="Phobius"/>
    </source>
</evidence>
<feature type="compositionally biased region" description="Polar residues" evidence="1">
    <location>
        <begin position="1333"/>
        <end position="1352"/>
    </location>
</feature>
<evidence type="ECO:0000313" key="3">
    <source>
        <dbReference type="EMBL" id="CAD9690731.1"/>
    </source>
</evidence>
<feature type="transmembrane region" description="Helical" evidence="2">
    <location>
        <begin position="179"/>
        <end position="199"/>
    </location>
</feature>
<feature type="compositionally biased region" description="Polar residues" evidence="1">
    <location>
        <begin position="1316"/>
        <end position="1325"/>
    </location>
</feature>
<feature type="compositionally biased region" description="Polar residues" evidence="1">
    <location>
        <begin position="964"/>
        <end position="978"/>
    </location>
</feature>
<organism evidence="3">
    <name type="scientific">Mucochytrium quahogii</name>
    <dbReference type="NCBI Taxonomy" id="96639"/>
    <lineage>
        <taxon>Eukaryota</taxon>
        <taxon>Sar</taxon>
        <taxon>Stramenopiles</taxon>
        <taxon>Bigyra</taxon>
        <taxon>Labyrinthulomycetes</taxon>
        <taxon>Thraustochytrida</taxon>
        <taxon>Thraustochytriidae</taxon>
        <taxon>Mucochytrium</taxon>
    </lineage>
</organism>
<feature type="transmembrane region" description="Helical" evidence="2">
    <location>
        <begin position="274"/>
        <end position="293"/>
    </location>
</feature>
<feature type="transmembrane region" description="Helical" evidence="2">
    <location>
        <begin position="407"/>
        <end position="434"/>
    </location>
</feature>
<proteinExistence type="predicted"/>
<feature type="region of interest" description="Disordered" evidence="1">
    <location>
        <begin position="796"/>
        <end position="1243"/>
    </location>
</feature>
<feature type="transmembrane region" description="Helical" evidence="2">
    <location>
        <begin position="73"/>
        <end position="93"/>
    </location>
</feature>
<evidence type="ECO:0000256" key="1">
    <source>
        <dbReference type="SAM" id="MobiDB-lite"/>
    </source>
</evidence>
<feature type="transmembrane region" description="Helical" evidence="2">
    <location>
        <begin position="557"/>
        <end position="573"/>
    </location>
</feature>
<feature type="transmembrane region" description="Helical" evidence="2">
    <location>
        <begin position="305"/>
        <end position="326"/>
    </location>
</feature>
<feature type="compositionally biased region" description="Low complexity" evidence="1">
    <location>
        <begin position="1120"/>
        <end position="1131"/>
    </location>
</feature>
<feature type="compositionally biased region" description="Polar residues" evidence="1">
    <location>
        <begin position="803"/>
        <end position="814"/>
    </location>
</feature>
<feature type="compositionally biased region" description="Basic and acidic residues" evidence="1">
    <location>
        <begin position="815"/>
        <end position="827"/>
    </location>
</feature>
<feature type="compositionally biased region" description="Basic and acidic residues" evidence="1">
    <location>
        <begin position="903"/>
        <end position="912"/>
    </location>
</feature>
<protein>
    <submittedName>
        <fullName evidence="3">Uncharacterized protein</fullName>
    </submittedName>
</protein>
<feature type="transmembrane region" description="Helical" evidence="2">
    <location>
        <begin position="233"/>
        <end position="253"/>
    </location>
</feature>
<sequence length="1424" mass="159087">MESHIEKLLTVFMNKIEEGIPDGKGGYLERPIKSDAERFVADCGGEYDAAVAAAAHDIFIRKPHWSASVWKNALLVVVGTLPFVGSTAVVFCSQFESLWRQLRFVALAATIHGHDVSDDATQCQIVLCLLDDKIRKRDGASAMDKIYSKGVKSGIQVAATIIARQVIAKGGTGFFVKRVLGGLLAGVVPEAVSALYTAFWTGGLSNEAEIAIKTKALLGRVKEHFKKEEQPSYTVAIVAFLVWFIPVLIKNAVRIGLVFDKLLLRIQHFAPIQHVPGMLLYPFSFADTILAMIEPILPFAVRDTLVALVLLKFKLFLAFLTFWALLRISLAIARSHTWVISMTALGIRAFLNFVSARNTAVSIGLSVLAMSNWENVAVYHAHRAAVGLFMISCRYRKDFKPLIPYMVASLLVWILYYVVLCVYASVATFVPLLLSGNNSGAYLSLLTRTDLVSKGRLQDAIDAVCTIALHVLLEEIRRPDIIMSLVGPKKVVEGILYAAKSLGNVVASPDSALFWLDKATPPFTISWALLSGQYSATGLGLVCGVCAELQLLNYRELSLLCYCVLISVPFFFWQRELPPPHEHMVWADALKSRHRLLYLIPELDDGFRDRLYYAIDFFGRYEFAKARSQEYASSQLGKVKGWFRRRQESEESEEMCTEVAGDHHPGWVTQLYQYSWFQSSEADVVGFPKADQLSPDLTVQIVKSVSWRHWATRGYWPDPEMQIEDIPTVEPVVAPRVVEGSFDEKNETFVESSPLDENVVATLETRQSWSGWLSWRSSPGTETLTNEQVCESNDLVQDEEQDTNSNAVELNVTNEKPDSKTNVRNETRNTLPGEEVEPEGGCTSAEVTEVPEDQSRSWLGRWWQTPPSKSTEDVSTVEQLDQAVAEPNVDPPEAENNQNNVTGEEHVDDVKQVEVVPTAQDDQGQTNEVPRGVPDMNAQAKYTRMSSTAHPEPATTEGREGNICASNSEYEGTESTGNCAIEEAPTSEPKEEPSSTETNEEPEGVQSPRRRSGWFWQRNEEDRTDNGSEIPNESGWFWNKKRPEGEESTSGESSQDSKDGETSQGWFWQRNQEENCFDVGAAKPCTDDENNNVNKSGWFWQRRQEGVSDDGSVELEQDHTQSTSPQSSESTVENAEMKEEEREDPSSCEQSYDSTAEHAEMEEEQCESASNKEDKGVDTKAALSDGPETGQNNATSGNNDCVEQKRSGWFWQRNQESNLAGSDDHERGQLHVENGSTEQEQRGWFWQRKTESNGELANQVEDAPEQESRGWFWQRGQGANSVELAAPDTIVSGGSCEKKTQTLSEEESASTPEDAASSNENTMPSEQGRWFWQRNQETNSNENTIQDNTVVQQPGWFWQKRKQRDESCNSSESIEPGSDLEPQQGDKRAKEESCEEAYLDDDTCFPSNVCREIETGPTENVAIL</sequence>
<feature type="region of interest" description="Disordered" evidence="1">
    <location>
        <begin position="1286"/>
        <end position="1394"/>
    </location>
</feature>
<keyword evidence="2" id="KW-0472">Membrane</keyword>
<keyword evidence="2" id="KW-1133">Transmembrane helix</keyword>
<feature type="compositionally biased region" description="Polar residues" evidence="1">
    <location>
        <begin position="1189"/>
        <end position="1201"/>
    </location>
</feature>